<dbReference type="Proteomes" id="UP000318478">
    <property type="component" value="Unassembled WGS sequence"/>
</dbReference>
<dbReference type="NCBIfam" id="TIGR01184">
    <property type="entry name" value="ntrCD"/>
    <property type="match status" value="1"/>
</dbReference>
<dbReference type="RefSeq" id="WP_146587593.1">
    <property type="nucleotide sequence ID" value="NZ_SJPO01000006.1"/>
</dbReference>
<gene>
    <name evidence="8" type="primary">cmpD_2</name>
    <name evidence="8" type="ORF">Pla123a_26280</name>
</gene>
<dbReference type="GO" id="GO:0015112">
    <property type="term" value="F:nitrate transmembrane transporter activity"/>
    <property type="evidence" value="ECO:0007669"/>
    <property type="project" value="InterPro"/>
</dbReference>
<dbReference type="Gene3D" id="3.40.50.300">
    <property type="entry name" value="P-loop containing nucleotide triphosphate hydrolases"/>
    <property type="match status" value="1"/>
</dbReference>
<accession>A0A5C5YLW4</accession>
<sequence>MSHHDARYVEIFNLIKAYPNPYGEAVRVVDGYDLVMRRGEFVSVIGHSGCGKSTVLTMVGGLNEISGGSIAVEGREIDGPGPDRAVVFQSPCLLPWMTAYDNVMLGVRKAYPHGTKHQRREIVEYYLNAVGLTHSRDKYPREMSGGMQQRVGIARAIALKPRMLLLDEPFGRLDSLTRMGLQDVILGILDRERITTMMVTHDVDEAIYMSDRVCMMTNGPKAHVGQLLDLPFERPRRREAVLEHPLYYDLRGALVSFLEQQDHRQEPQEAAEDTSSWDDTMHMVEAMAATQYTVPTPHLALESSPTQLVDAGV</sequence>
<keyword evidence="3" id="KW-1003">Cell membrane</keyword>
<dbReference type="PANTHER" id="PTHR42788">
    <property type="entry name" value="TAURINE IMPORT ATP-BINDING PROTEIN-RELATED"/>
    <property type="match status" value="1"/>
</dbReference>
<dbReference type="InterPro" id="IPR050166">
    <property type="entry name" value="ABC_transporter_ATP-bind"/>
</dbReference>
<evidence type="ECO:0000256" key="2">
    <source>
        <dbReference type="ARBA" id="ARBA00022448"/>
    </source>
</evidence>
<evidence type="ECO:0000256" key="6">
    <source>
        <dbReference type="ARBA" id="ARBA00023136"/>
    </source>
</evidence>
<evidence type="ECO:0000259" key="7">
    <source>
        <dbReference type="PROSITE" id="PS50893"/>
    </source>
</evidence>
<dbReference type="EC" id="3.6.3.-" evidence="8"/>
<dbReference type="CDD" id="cd03293">
    <property type="entry name" value="ABC_NrtD_SsuB_transporters"/>
    <property type="match status" value="1"/>
</dbReference>
<dbReference type="EMBL" id="SJPO01000006">
    <property type="protein sequence ID" value="TWT75845.1"/>
    <property type="molecule type" value="Genomic_DNA"/>
</dbReference>
<dbReference type="Pfam" id="PF00005">
    <property type="entry name" value="ABC_tran"/>
    <property type="match status" value="1"/>
</dbReference>
<dbReference type="InterPro" id="IPR017871">
    <property type="entry name" value="ABC_transporter-like_CS"/>
</dbReference>
<keyword evidence="9" id="KW-1185">Reference proteome</keyword>
<dbReference type="GO" id="GO:0016887">
    <property type="term" value="F:ATP hydrolysis activity"/>
    <property type="evidence" value="ECO:0007669"/>
    <property type="project" value="InterPro"/>
</dbReference>
<dbReference type="AlphaFoldDB" id="A0A5C5YLW4"/>
<reference evidence="8 9" key="1">
    <citation type="submission" date="2019-02" db="EMBL/GenBank/DDBJ databases">
        <title>Deep-cultivation of Planctomycetes and their phenomic and genomic characterization uncovers novel biology.</title>
        <authorList>
            <person name="Wiegand S."/>
            <person name="Jogler M."/>
            <person name="Boedeker C."/>
            <person name="Pinto D."/>
            <person name="Vollmers J."/>
            <person name="Rivas-Marin E."/>
            <person name="Kohn T."/>
            <person name="Peeters S.H."/>
            <person name="Heuer A."/>
            <person name="Rast P."/>
            <person name="Oberbeckmann S."/>
            <person name="Bunk B."/>
            <person name="Jeske O."/>
            <person name="Meyerdierks A."/>
            <person name="Storesund J.E."/>
            <person name="Kallscheuer N."/>
            <person name="Luecker S."/>
            <person name="Lage O.M."/>
            <person name="Pohl T."/>
            <person name="Merkel B.J."/>
            <person name="Hornburger P."/>
            <person name="Mueller R.-W."/>
            <person name="Bruemmer F."/>
            <person name="Labrenz M."/>
            <person name="Spormann A.M."/>
            <person name="Op Den Camp H."/>
            <person name="Overmann J."/>
            <person name="Amann R."/>
            <person name="Jetten M.S.M."/>
            <person name="Mascher T."/>
            <person name="Medema M.H."/>
            <person name="Devos D.P."/>
            <person name="Kaster A.-K."/>
            <person name="Ovreas L."/>
            <person name="Rohde M."/>
            <person name="Galperin M.Y."/>
            <person name="Jogler C."/>
        </authorList>
    </citation>
    <scope>NUCLEOTIDE SEQUENCE [LARGE SCALE GENOMIC DNA]</scope>
    <source>
        <strain evidence="8 9">Pla123a</strain>
    </source>
</reference>
<organism evidence="8 9">
    <name type="scientific">Posidoniimonas polymericola</name>
    <dbReference type="NCBI Taxonomy" id="2528002"/>
    <lineage>
        <taxon>Bacteria</taxon>
        <taxon>Pseudomonadati</taxon>
        <taxon>Planctomycetota</taxon>
        <taxon>Planctomycetia</taxon>
        <taxon>Pirellulales</taxon>
        <taxon>Lacipirellulaceae</taxon>
        <taxon>Posidoniimonas</taxon>
    </lineage>
</organism>
<dbReference type="PANTHER" id="PTHR42788:SF7">
    <property type="entry name" value="NITRATE ABC TRANSPORTER ATP-BINDING PROTEIN"/>
    <property type="match status" value="1"/>
</dbReference>
<feature type="domain" description="ABC transporter" evidence="7">
    <location>
        <begin position="9"/>
        <end position="243"/>
    </location>
</feature>
<keyword evidence="4" id="KW-0547">Nucleotide-binding</keyword>
<keyword evidence="6" id="KW-0472">Membrane</keyword>
<dbReference type="GO" id="GO:0005886">
    <property type="term" value="C:plasma membrane"/>
    <property type="evidence" value="ECO:0007669"/>
    <property type="project" value="UniProtKB-SubCell"/>
</dbReference>
<name>A0A5C5YLW4_9BACT</name>
<keyword evidence="2" id="KW-0813">Transport</keyword>
<dbReference type="PROSITE" id="PS50893">
    <property type="entry name" value="ABC_TRANSPORTER_2"/>
    <property type="match status" value="1"/>
</dbReference>
<keyword evidence="5 8" id="KW-0067">ATP-binding</keyword>
<evidence type="ECO:0000256" key="1">
    <source>
        <dbReference type="ARBA" id="ARBA00004202"/>
    </source>
</evidence>
<dbReference type="GO" id="GO:0005524">
    <property type="term" value="F:ATP binding"/>
    <property type="evidence" value="ECO:0007669"/>
    <property type="project" value="UniProtKB-KW"/>
</dbReference>
<protein>
    <submittedName>
        <fullName evidence="8">Bicarbonate transport ATP-binding protein CmpD</fullName>
        <ecNumber evidence="8">3.6.3.-</ecNumber>
    </submittedName>
</protein>
<comment type="subcellular location">
    <subcellularLocation>
        <location evidence="1">Cell membrane</location>
        <topology evidence="1">Peripheral membrane protein</topology>
    </subcellularLocation>
</comment>
<keyword evidence="8" id="KW-0378">Hydrolase</keyword>
<comment type="caution">
    <text evidence="8">The sequence shown here is derived from an EMBL/GenBank/DDBJ whole genome shotgun (WGS) entry which is preliminary data.</text>
</comment>
<dbReference type="SUPFAM" id="SSF52540">
    <property type="entry name" value="P-loop containing nucleoside triphosphate hydrolases"/>
    <property type="match status" value="1"/>
</dbReference>
<evidence type="ECO:0000313" key="9">
    <source>
        <dbReference type="Proteomes" id="UP000318478"/>
    </source>
</evidence>
<dbReference type="SMART" id="SM00382">
    <property type="entry name" value="AAA"/>
    <property type="match status" value="1"/>
</dbReference>
<evidence type="ECO:0000256" key="4">
    <source>
        <dbReference type="ARBA" id="ARBA00022741"/>
    </source>
</evidence>
<proteinExistence type="predicted"/>
<dbReference type="InterPro" id="IPR003439">
    <property type="entry name" value="ABC_transporter-like_ATP-bd"/>
</dbReference>
<dbReference type="InterPro" id="IPR027417">
    <property type="entry name" value="P-loop_NTPase"/>
</dbReference>
<evidence type="ECO:0000256" key="5">
    <source>
        <dbReference type="ARBA" id="ARBA00022840"/>
    </source>
</evidence>
<dbReference type="OrthoDB" id="2151853at2"/>
<dbReference type="InterPro" id="IPR005890">
    <property type="entry name" value="NO3_transporter_ATP-bd-like"/>
</dbReference>
<evidence type="ECO:0000313" key="8">
    <source>
        <dbReference type="EMBL" id="TWT75845.1"/>
    </source>
</evidence>
<dbReference type="InterPro" id="IPR003593">
    <property type="entry name" value="AAA+_ATPase"/>
</dbReference>
<dbReference type="PROSITE" id="PS00211">
    <property type="entry name" value="ABC_TRANSPORTER_1"/>
    <property type="match status" value="1"/>
</dbReference>
<evidence type="ECO:0000256" key="3">
    <source>
        <dbReference type="ARBA" id="ARBA00022475"/>
    </source>
</evidence>